<dbReference type="FunFam" id="3.20.20.70:FF:000016">
    <property type="entry name" value="Triosephosphate isomerase"/>
    <property type="match status" value="1"/>
</dbReference>
<dbReference type="EMBL" id="JAAONZ010000003">
    <property type="protein sequence ID" value="NHO64822.1"/>
    <property type="molecule type" value="Genomic_DNA"/>
</dbReference>
<dbReference type="GO" id="GO:0006094">
    <property type="term" value="P:gluconeogenesis"/>
    <property type="evidence" value="ECO:0007669"/>
    <property type="project" value="UniProtKB-UniRule"/>
</dbReference>
<feature type="binding site" evidence="8">
    <location>
        <begin position="9"/>
        <end position="11"/>
    </location>
    <ligand>
        <name>substrate</name>
    </ligand>
</feature>
<evidence type="ECO:0000256" key="4">
    <source>
        <dbReference type="ARBA" id="ARBA00022432"/>
    </source>
</evidence>
<dbReference type="InterPro" id="IPR020861">
    <property type="entry name" value="Triosephosphate_isomerase_AS"/>
</dbReference>
<comment type="pathway">
    <text evidence="2">Carbohydrate metabolism; erythritol degradation.</text>
</comment>
<dbReference type="EC" id="5.3.1.1" evidence="8 9"/>
<dbReference type="PROSITE" id="PS51440">
    <property type="entry name" value="TIM_2"/>
    <property type="match status" value="1"/>
</dbReference>
<reference evidence="10" key="1">
    <citation type="submission" date="2020-03" db="EMBL/GenBank/DDBJ databases">
        <authorList>
            <person name="Guo F."/>
        </authorList>
    </citation>
    <scope>NUCLEOTIDE SEQUENCE</scope>
    <source>
        <strain evidence="10">JCM 30134</strain>
    </source>
</reference>
<dbReference type="Gene3D" id="3.20.20.70">
    <property type="entry name" value="Aldolase class I"/>
    <property type="match status" value="1"/>
</dbReference>
<dbReference type="GO" id="GO:0046166">
    <property type="term" value="P:glyceraldehyde-3-phosphate biosynthetic process"/>
    <property type="evidence" value="ECO:0007669"/>
    <property type="project" value="TreeGrafter"/>
</dbReference>
<comment type="subcellular location">
    <subcellularLocation>
        <location evidence="8 9">Cytoplasm</location>
    </subcellularLocation>
</comment>
<feature type="active site" description="Proton acceptor" evidence="8">
    <location>
        <position position="167"/>
    </location>
</feature>
<dbReference type="InterPro" id="IPR000652">
    <property type="entry name" value="Triosephosphate_isomerase"/>
</dbReference>
<gene>
    <name evidence="8" type="primary">tpiA</name>
    <name evidence="10" type="ORF">G8770_04620</name>
</gene>
<organism evidence="10 11">
    <name type="scientific">Pseudomaricurvus hydrocarbonicus</name>
    <dbReference type="NCBI Taxonomy" id="1470433"/>
    <lineage>
        <taxon>Bacteria</taxon>
        <taxon>Pseudomonadati</taxon>
        <taxon>Pseudomonadota</taxon>
        <taxon>Gammaproteobacteria</taxon>
        <taxon>Cellvibrionales</taxon>
        <taxon>Cellvibrionaceae</taxon>
        <taxon>Pseudomaricurvus</taxon>
    </lineage>
</organism>
<dbReference type="Pfam" id="PF00121">
    <property type="entry name" value="TIM"/>
    <property type="match status" value="1"/>
</dbReference>
<keyword evidence="4 8" id="KW-0312">Gluconeogenesis</keyword>
<dbReference type="SUPFAM" id="SSF51351">
    <property type="entry name" value="Triosephosphate isomerase (TIM)"/>
    <property type="match status" value="1"/>
</dbReference>
<comment type="similarity">
    <text evidence="3 8 9">Belongs to the triosephosphate isomerase family.</text>
</comment>
<proteinExistence type="inferred from homology"/>
<evidence type="ECO:0000256" key="3">
    <source>
        <dbReference type="ARBA" id="ARBA00007422"/>
    </source>
</evidence>
<evidence type="ECO:0000256" key="9">
    <source>
        <dbReference type="RuleBase" id="RU363013"/>
    </source>
</evidence>
<keyword evidence="11" id="KW-1185">Reference proteome</keyword>
<dbReference type="HAMAP" id="MF_00147_B">
    <property type="entry name" value="TIM_B"/>
    <property type="match status" value="1"/>
</dbReference>
<feature type="binding site" evidence="8">
    <location>
        <position position="208"/>
    </location>
    <ligand>
        <name>substrate</name>
    </ligand>
</feature>
<evidence type="ECO:0000256" key="6">
    <source>
        <dbReference type="ARBA" id="ARBA00023152"/>
    </source>
</evidence>
<dbReference type="CDD" id="cd00311">
    <property type="entry name" value="TIM"/>
    <property type="match status" value="1"/>
</dbReference>
<dbReference type="RefSeq" id="WP_167182420.1">
    <property type="nucleotide sequence ID" value="NZ_JAAONZ010000003.1"/>
</dbReference>
<dbReference type="GO" id="GO:0006096">
    <property type="term" value="P:glycolytic process"/>
    <property type="evidence" value="ECO:0007669"/>
    <property type="project" value="UniProtKB-UniRule"/>
</dbReference>
<dbReference type="AlphaFoldDB" id="A0A9E5MK31"/>
<feature type="active site" description="Electrophile" evidence="8">
    <location>
        <position position="95"/>
    </location>
</feature>
<evidence type="ECO:0000256" key="1">
    <source>
        <dbReference type="ARBA" id="ARBA00004680"/>
    </source>
</evidence>
<feature type="binding site" evidence="8">
    <location>
        <begin position="229"/>
        <end position="230"/>
    </location>
    <ligand>
        <name>substrate</name>
    </ligand>
</feature>
<dbReference type="PANTHER" id="PTHR21139:SF42">
    <property type="entry name" value="TRIOSEPHOSPHATE ISOMERASE"/>
    <property type="match status" value="1"/>
</dbReference>
<dbReference type="InterPro" id="IPR035990">
    <property type="entry name" value="TIM_sf"/>
</dbReference>
<comment type="pathway">
    <text evidence="8 9">Carbohydrate biosynthesis; gluconeogenesis.</text>
</comment>
<sequence length="246" mass="26143">MRRPLVVANWKMNGNLADNRKLLQSFLASWQGVHHAEVGICPPAVYLPQAIELLGQTNVELGAQDVSAAENGAFTGEVSAAMLADIGCQFALVGHSERREYHAESDQLVARKFKAAQSHKLTPILCIGESLQQREAGETLMVVGEQLKAVIDEVGRAAIASSVIAYEPVWAIGTGLTATPEQAQEVHAFIREQLGAVGNSVRILYGGSVKPSNAAELFSQADIDGALVGGASLNSDDFYSICQAAE</sequence>
<dbReference type="InterPro" id="IPR013785">
    <property type="entry name" value="Aldolase_TIM"/>
</dbReference>
<keyword evidence="7 8" id="KW-0413">Isomerase</keyword>
<accession>A0A9E5MK31</accession>
<dbReference type="GO" id="GO:0005829">
    <property type="term" value="C:cytosol"/>
    <property type="evidence" value="ECO:0007669"/>
    <property type="project" value="TreeGrafter"/>
</dbReference>
<dbReference type="PROSITE" id="PS00171">
    <property type="entry name" value="TIM_1"/>
    <property type="match status" value="1"/>
</dbReference>
<keyword evidence="6 8" id="KW-0324">Glycolysis</keyword>
<comment type="pathway">
    <text evidence="1 8 9">Carbohydrate degradation; glycolysis; D-glyceraldehyde 3-phosphate from glycerone phosphate: step 1/1.</text>
</comment>
<feature type="binding site" evidence="8">
    <location>
        <position position="173"/>
    </location>
    <ligand>
        <name>substrate</name>
    </ligand>
</feature>
<comment type="function">
    <text evidence="8">Involved in the gluconeogenesis. Catalyzes stereospecifically the conversion of dihydroxyacetone phosphate (DHAP) to D-glyceraldehyde-3-phosphate (G3P).</text>
</comment>
<evidence type="ECO:0000313" key="11">
    <source>
        <dbReference type="Proteomes" id="UP000787472"/>
    </source>
</evidence>
<name>A0A9E5MK31_9GAMM</name>
<evidence type="ECO:0000313" key="10">
    <source>
        <dbReference type="EMBL" id="NHO64822.1"/>
    </source>
</evidence>
<dbReference type="InterPro" id="IPR022896">
    <property type="entry name" value="TrioseP_Isoase_bac/euk"/>
</dbReference>
<comment type="catalytic activity">
    <reaction evidence="8 9">
        <text>D-glyceraldehyde 3-phosphate = dihydroxyacetone phosphate</text>
        <dbReference type="Rhea" id="RHEA:18585"/>
        <dbReference type="ChEBI" id="CHEBI:57642"/>
        <dbReference type="ChEBI" id="CHEBI:59776"/>
        <dbReference type="EC" id="5.3.1.1"/>
    </reaction>
</comment>
<comment type="subunit">
    <text evidence="8 9">Homodimer.</text>
</comment>
<dbReference type="PANTHER" id="PTHR21139">
    <property type="entry name" value="TRIOSEPHOSPHATE ISOMERASE"/>
    <property type="match status" value="1"/>
</dbReference>
<protein>
    <recommendedName>
        <fullName evidence="8 9">Triosephosphate isomerase</fullName>
        <shortName evidence="8">TIM</shortName>
        <shortName evidence="8">TPI</shortName>
        <ecNumber evidence="8 9">5.3.1.1</ecNumber>
    </recommendedName>
    <alternativeName>
        <fullName evidence="8">Triose-phosphate isomerase</fullName>
    </alternativeName>
</protein>
<evidence type="ECO:0000256" key="8">
    <source>
        <dbReference type="HAMAP-Rule" id="MF_00147"/>
    </source>
</evidence>
<dbReference type="GO" id="GO:0004807">
    <property type="term" value="F:triose-phosphate isomerase activity"/>
    <property type="evidence" value="ECO:0007669"/>
    <property type="project" value="UniProtKB-UniRule"/>
</dbReference>
<keyword evidence="5 8" id="KW-0963">Cytoplasm</keyword>
<dbReference type="GO" id="GO:0019563">
    <property type="term" value="P:glycerol catabolic process"/>
    <property type="evidence" value="ECO:0007669"/>
    <property type="project" value="TreeGrafter"/>
</dbReference>
<evidence type="ECO:0000256" key="5">
    <source>
        <dbReference type="ARBA" id="ARBA00022490"/>
    </source>
</evidence>
<evidence type="ECO:0000256" key="2">
    <source>
        <dbReference type="ARBA" id="ARBA00004939"/>
    </source>
</evidence>
<evidence type="ECO:0000256" key="7">
    <source>
        <dbReference type="ARBA" id="ARBA00023235"/>
    </source>
</evidence>
<comment type="caution">
    <text evidence="10">The sequence shown here is derived from an EMBL/GenBank/DDBJ whole genome shotgun (WGS) entry which is preliminary data.</text>
</comment>
<dbReference type="Proteomes" id="UP000787472">
    <property type="component" value="Unassembled WGS sequence"/>
</dbReference>
<dbReference type="NCBIfam" id="TIGR00419">
    <property type="entry name" value="tim"/>
    <property type="match status" value="1"/>
</dbReference>